<dbReference type="GO" id="GO:0009097">
    <property type="term" value="P:isoleucine biosynthetic process"/>
    <property type="evidence" value="ECO:0007669"/>
    <property type="project" value="TreeGrafter"/>
</dbReference>
<dbReference type="InterPro" id="IPR012001">
    <property type="entry name" value="Thiamin_PyroP_enz_TPP-bd_dom"/>
</dbReference>
<dbReference type="InterPro" id="IPR045229">
    <property type="entry name" value="TPP_enz"/>
</dbReference>
<proteinExistence type="inferred from homology"/>
<accession>A0A6J4MDJ0</accession>
<comment type="similarity">
    <text evidence="2">Belongs to the TPP enzyme family.</text>
</comment>
<dbReference type="EMBL" id="CADCUC010000532">
    <property type="protein sequence ID" value="CAA9354980.1"/>
    <property type="molecule type" value="Genomic_DNA"/>
</dbReference>
<dbReference type="Gene3D" id="3.40.50.1220">
    <property type="entry name" value="TPP-binding domain"/>
    <property type="match status" value="1"/>
</dbReference>
<dbReference type="GO" id="GO:0030976">
    <property type="term" value="F:thiamine pyrophosphate binding"/>
    <property type="evidence" value="ECO:0007669"/>
    <property type="project" value="InterPro"/>
</dbReference>
<dbReference type="FunFam" id="3.40.50.970:FF:000007">
    <property type="entry name" value="Acetolactate synthase"/>
    <property type="match status" value="1"/>
</dbReference>
<dbReference type="GO" id="GO:0005948">
    <property type="term" value="C:acetolactate synthase complex"/>
    <property type="evidence" value="ECO:0007669"/>
    <property type="project" value="TreeGrafter"/>
</dbReference>
<reference evidence="4" key="1">
    <citation type="submission" date="2020-02" db="EMBL/GenBank/DDBJ databases">
        <authorList>
            <person name="Meier V. D."/>
        </authorList>
    </citation>
    <scope>NUCLEOTIDE SEQUENCE</scope>
    <source>
        <strain evidence="4">AVDCRST_MAG90</strain>
    </source>
</reference>
<protein>
    <submittedName>
        <fullName evidence="4">Acetolactate synthase large subunit homolog</fullName>
    </submittedName>
</protein>
<evidence type="ECO:0000256" key="2">
    <source>
        <dbReference type="ARBA" id="ARBA00007812"/>
    </source>
</evidence>
<feature type="non-terminal residue" evidence="4">
    <location>
        <position position="297"/>
    </location>
</feature>
<sequence length="297" mass="30823">MTGEIRGADIVARALDRAGLRTVFTLSGNHIMPIFDAALETELKLVHVRHEAAAVHMADAWGRLTGRCGVALVTGGAGHANAVAALCTAQAADSPLVLLSGHAGLSELGRGGFQEMRQADMAEPLAKASWTANSVETLGFDIARAVCIATSGRAGPVHLSLPVDLLEGTIEDAPELWPDTLAFAPVVQSLGDREADAVVTAIAGAKRPLILAGPMLCHPPTKPLLTRLADALGVPALGMESPRGINDPSLGAFAEVLKHSDLIVLLGKPHDFTIRFGDAPHVGPTAEFVVIDPDPGI</sequence>
<dbReference type="InterPro" id="IPR029061">
    <property type="entry name" value="THDP-binding"/>
</dbReference>
<organism evidence="4">
    <name type="scientific">uncultured Microvirga sp</name>
    <dbReference type="NCBI Taxonomy" id="412392"/>
    <lineage>
        <taxon>Bacteria</taxon>
        <taxon>Pseudomonadati</taxon>
        <taxon>Pseudomonadota</taxon>
        <taxon>Alphaproteobacteria</taxon>
        <taxon>Hyphomicrobiales</taxon>
        <taxon>Methylobacteriaceae</taxon>
        <taxon>Microvirga</taxon>
        <taxon>environmental samples</taxon>
    </lineage>
</organism>
<dbReference type="SUPFAM" id="SSF52467">
    <property type="entry name" value="DHS-like NAD/FAD-binding domain"/>
    <property type="match status" value="1"/>
</dbReference>
<dbReference type="GO" id="GO:0050660">
    <property type="term" value="F:flavin adenine dinucleotide binding"/>
    <property type="evidence" value="ECO:0007669"/>
    <property type="project" value="TreeGrafter"/>
</dbReference>
<evidence type="ECO:0000259" key="3">
    <source>
        <dbReference type="Pfam" id="PF02776"/>
    </source>
</evidence>
<comment type="cofactor">
    <cofactor evidence="1">
        <name>thiamine diphosphate</name>
        <dbReference type="ChEBI" id="CHEBI:58937"/>
    </cofactor>
</comment>
<dbReference type="SUPFAM" id="SSF52518">
    <property type="entry name" value="Thiamin diphosphate-binding fold (THDP-binding)"/>
    <property type="match status" value="1"/>
</dbReference>
<dbReference type="CDD" id="cd07035">
    <property type="entry name" value="TPP_PYR_POX_like"/>
    <property type="match status" value="1"/>
</dbReference>
<evidence type="ECO:0000256" key="1">
    <source>
        <dbReference type="ARBA" id="ARBA00001964"/>
    </source>
</evidence>
<gene>
    <name evidence="4" type="ORF">AVDCRST_MAG90-2609</name>
</gene>
<dbReference type="PANTHER" id="PTHR18968">
    <property type="entry name" value="THIAMINE PYROPHOSPHATE ENZYMES"/>
    <property type="match status" value="1"/>
</dbReference>
<dbReference type="GO" id="GO:0003984">
    <property type="term" value="F:acetolactate synthase activity"/>
    <property type="evidence" value="ECO:0007669"/>
    <property type="project" value="TreeGrafter"/>
</dbReference>
<dbReference type="Pfam" id="PF02776">
    <property type="entry name" value="TPP_enzyme_N"/>
    <property type="match status" value="1"/>
</dbReference>
<dbReference type="AlphaFoldDB" id="A0A6J4MDJ0"/>
<dbReference type="GO" id="GO:0009099">
    <property type="term" value="P:L-valine biosynthetic process"/>
    <property type="evidence" value="ECO:0007669"/>
    <property type="project" value="TreeGrafter"/>
</dbReference>
<feature type="domain" description="Thiamine pyrophosphate enzyme N-terminal TPP-binding" evidence="3">
    <location>
        <begin position="6"/>
        <end position="120"/>
    </location>
</feature>
<dbReference type="Gene3D" id="3.40.50.970">
    <property type="match status" value="1"/>
</dbReference>
<evidence type="ECO:0000313" key="4">
    <source>
        <dbReference type="EMBL" id="CAA9354980.1"/>
    </source>
</evidence>
<dbReference type="InterPro" id="IPR029035">
    <property type="entry name" value="DHS-like_NAD/FAD-binding_dom"/>
</dbReference>
<name>A0A6J4MDJ0_9HYPH</name>
<dbReference type="PANTHER" id="PTHR18968:SF166">
    <property type="entry name" value="2-HYDROXYACYL-COA LYASE 2"/>
    <property type="match status" value="1"/>
</dbReference>